<proteinExistence type="predicted"/>
<dbReference type="SUPFAM" id="SSF55729">
    <property type="entry name" value="Acyl-CoA N-acyltransferases (Nat)"/>
    <property type="match status" value="1"/>
</dbReference>
<evidence type="ECO:0000313" key="2">
    <source>
        <dbReference type="EMBL" id="XCP93210.1"/>
    </source>
</evidence>
<feature type="domain" description="N-acetyltransferase" evidence="1">
    <location>
        <begin position="12"/>
        <end position="168"/>
    </location>
</feature>
<keyword evidence="2" id="KW-0808">Transferase</keyword>
<dbReference type="AlphaFoldDB" id="A0AAU8N9N4"/>
<dbReference type="EC" id="2.-.-.-" evidence="2"/>
<dbReference type="GO" id="GO:0005737">
    <property type="term" value="C:cytoplasm"/>
    <property type="evidence" value="ECO:0007669"/>
    <property type="project" value="TreeGrafter"/>
</dbReference>
<dbReference type="InterPro" id="IPR000182">
    <property type="entry name" value="GNAT_dom"/>
</dbReference>
<dbReference type="PANTHER" id="PTHR43792">
    <property type="entry name" value="GNAT FAMILY, PUTATIVE (AFU_ORTHOLOGUE AFUA_3G00765)-RELATED-RELATED"/>
    <property type="match status" value="1"/>
</dbReference>
<organism evidence="2">
    <name type="scientific">Paenibacillus sp. AN1007</name>
    <dbReference type="NCBI Taxonomy" id="3151385"/>
    <lineage>
        <taxon>Bacteria</taxon>
        <taxon>Bacillati</taxon>
        <taxon>Bacillota</taxon>
        <taxon>Bacilli</taxon>
        <taxon>Bacillales</taxon>
        <taxon>Paenibacillaceae</taxon>
        <taxon>Paenibacillus</taxon>
    </lineage>
</organism>
<reference evidence="2" key="1">
    <citation type="submission" date="2024-05" db="EMBL/GenBank/DDBJ databases">
        <title>Draft genome assemblies of 36 bacteria isolated from hibernating arctic ground squirrels.</title>
        <authorList>
            <person name="McKee H."/>
            <person name="Mullen L."/>
            <person name="Drown D.M."/>
            <person name="Duddleston K.N."/>
        </authorList>
    </citation>
    <scope>NUCLEOTIDE SEQUENCE</scope>
    <source>
        <strain evidence="2">AN1007</strain>
    </source>
</reference>
<dbReference type="InterPro" id="IPR016181">
    <property type="entry name" value="Acyl_CoA_acyltransferase"/>
</dbReference>
<dbReference type="RefSeq" id="WP_366289833.1">
    <property type="nucleotide sequence ID" value="NZ_CP159992.1"/>
</dbReference>
<sequence length="182" mass="21427">MKPFPVLETERITLRQLRQEDAVEVFNYFSKDEVTEYYDLESFIELKQAAELISSWNDRYTKLEGIRWGITYSAADQVIGTCGFHNWSKEHFKAEIGYELAPEHWRKGIMAEVVERVVQYGFEELGLRRIEAFVDPDHMASRKLLEKTGFTEEGILRDCFYEKGRFVDAVVFSILRKEHEAQ</sequence>
<dbReference type="PROSITE" id="PS51186">
    <property type="entry name" value="GNAT"/>
    <property type="match status" value="1"/>
</dbReference>
<dbReference type="InterPro" id="IPR051531">
    <property type="entry name" value="N-acetyltransferase"/>
</dbReference>
<name>A0AAU8N9N4_9BACL</name>
<dbReference type="Gene3D" id="3.40.630.30">
    <property type="match status" value="1"/>
</dbReference>
<protein>
    <submittedName>
        <fullName evidence="2">GNAT family protein</fullName>
        <ecNumber evidence="2">2.-.-.-</ecNumber>
    </submittedName>
</protein>
<dbReference type="EMBL" id="CP159992">
    <property type="protein sequence ID" value="XCP93210.1"/>
    <property type="molecule type" value="Genomic_DNA"/>
</dbReference>
<dbReference type="PANTHER" id="PTHR43792:SF9">
    <property type="entry name" value="RIBOSOMAL-PROTEIN-ALANINE ACETYLTRANSFERASE"/>
    <property type="match status" value="1"/>
</dbReference>
<evidence type="ECO:0000259" key="1">
    <source>
        <dbReference type="PROSITE" id="PS51186"/>
    </source>
</evidence>
<dbReference type="GO" id="GO:0008999">
    <property type="term" value="F:protein-N-terminal-alanine acetyltransferase activity"/>
    <property type="evidence" value="ECO:0007669"/>
    <property type="project" value="TreeGrafter"/>
</dbReference>
<dbReference type="Pfam" id="PF13302">
    <property type="entry name" value="Acetyltransf_3"/>
    <property type="match status" value="1"/>
</dbReference>
<gene>
    <name evidence="2" type="ORF">ABXS70_18450</name>
</gene>
<accession>A0AAU8N9N4</accession>